<keyword evidence="1" id="KW-0687">Ribonucleoprotein</keyword>
<reference evidence="1" key="1">
    <citation type="journal article" date="2005" name="Genome Res.">
        <title>Gene and alternative splicing annotation with AIR.</title>
        <authorList>
            <person name="Florea L."/>
            <person name="Di Francesco V."/>
            <person name="Miller J."/>
            <person name="Turner R."/>
            <person name="Yao A."/>
            <person name="Harris M."/>
            <person name="Walenz B."/>
            <person name="Mobarry C."/>
            <person name="Merkulov G.V."/>
            <person name="Charlab R."/>
            <person name="Dew I."/>
            <person name="Deng Z."/>
            <person name="Istrail S."/>
            <person name="Li P."/>
            <person name="Sutton G."/>
        </authorList>
    </citation>
    <scope>NUCLEOTIDE SEQUENCE</scope>
    <source>
        <strain evidence="1">BN</strain>
    </source>
</reference>
<sequence>MTTFLTTKTVPLALCPGPLAFWTSSVLLWPSVTRVQ</sequence>
<dbReference type="GO" id="GO:0005840">
    <property type="term" value="C:ribosome"/>
    <property type="evidence" value="ECO:0007669"/>
    <property type="project" value="UniProtKB-KW"/>
</dbReference>
<evidence type="ECO:0000313" key="1">
    <source>
        <dbReference type="EMBL" id="EDL84841.1"/>
    </source>
</evidence>
<name>A6KSF2_RAT</name>
<protein>
    <submittedName>
        <fullName evidence="1">Ribosomal protein L41, isoform CRA_b</fullName>
    </submittedName>
</protein>
<evidence type="ECO:0000313" key="2">
    <source>
        <dbReference type="Proteomes" id="UP000234681"/>
    </source>
</evidence>
<organism evidence="1 2">
    <name type="scientific">Rattus norvegicus</name>
    <name type="common">Rat</name>
    <dbReference type="NCBI Taxonomy" id="10116"/>
    <lineage>
        <taxon>Eukaryota</taxon>
        <taxon>Metazoa</taxon>
        <taxon>Chordata</taxon>
        <taxon>Craniata</taxon>
        <taxon>Vertebrata</taxon>
        <taxon>Euteleostomi</taxon>
        <taxon>Mammalia</taxon>
        <taxon>Eutheria</taxon>
        <taxon>Euarchontoglires</taxon>
        <taxon>Glires</taxon>
        <taxon>Rodentia</taxon>
        <taxon>Myomorpha</taxon>
        <taxon>Muroidea</taxon>
        <taxon>Muridae</taxon>
        <taxon>Murinae</taxon>
        <taxon>Rattus</taxon>
    </lineage>
</organism>
<dbReference type="EMBL" id="CH474104">
    <property type="protein sequence ID" value="EDL84839.1"/>
    <property type="molecule type" value="Genomic_DNA"/>
</dbReference>
<dbReference type="EMBL" id="CH474104">
    <property type="protein sequence ID" value="EDL84840.1"/>
    <property type="molecule type" value="Genomic_DNA"/>
</dbReference>
<proteinExistence type="predicted"/>
<dbReference type="RGD" id="621210">
    <property type="gene designation" value="Rpl41"/>
</dbReference>
<dbReference type="AlphaFoldDB" id="A6KSF2"/>
<keyword evidence="1" id="KW-0689">Ribosomal protein</keyword>
<dbReference type="Proteomes" id="UP000234681">
    <property type="component" value="Chromosome 7"/>
</dbReference>
<accession>A6KSF2</accession>
<gene>
    <name evidence="1 3" type="primary">Rpl41</name>
    <name evidence="1" type="ORF">rCG_42440</name>
</gene>
<reference evidence="1 2" key="2">
    <citation type="submission" date="2005-09" db="EMBL/GenBank/DDBJ databases">
        <authorList>
            <person name="Mural R.J."/>
            <person name="Li P.W."/>
            <person name="Adams M.D."/>
            <person name="Amanatides P.G."/>
            <person name="Baden-Tillson H."/>
            <person name="Barnstead M."/>
            <person name="Chin S.H."/>
            <person name="Dew I."/>
            <person name="Evans C.A."/>
            <person name="Ferriera S."/>
            <person name="Flanigan M."/>
            <person name="Fosler C."/>
            <person name="Glodek A."/>
            <person name="Gu Z."/>
            <person name="Holt R.A."/>
            <person name="Jennings D."/>
            <person name="Kraft C.L."/>
            <person name="Lu F."/>
            <person name="Nguyen T."/>
            <person name="Nusskern D.R."/>
            <person name="Pfannkoch C.M."/>
            <person name="Sitter C."/>
            <person name="Sutton G.G."/>
            <person name="Venter J.C."/>
            <person name="Wang Z."/>
            <person name="Woodage T."/>
            <person name="Zheng X.H."/>
            <person name="Zhong F."/>
        </authorList>
    </citation>
    <scope>NUCLEOTIDE SEQUENCE [LARGE SCALE GENOMIC DNA]</scope>
    <source>
        <strain evidence="1">BN</strain>
        <strain evidence="2">BN, Sprague-Dawley</strain>
    </source>
</reference>
<evidence type="ECO:0000313" key="3">
    <source>
        <dbReference type="RGD" id="621210"/>
    </source>
</evidence>
<dbReference type="EMBL" id="CH474104">
    <property type="protein sequence ID" value="EDL84841.1"/>
    <property type="molecule type" value="Genomic_DNA"/>
</dbReference>